<proteinExistence type="predicted"/>
<evidence type="ECO:0000313" key="2">
    <source>
        <dbReference type="EMBL" id="EFH13655.1"/>
    </source>
</evidence>
<dbReference type="EMBL" id="ADVL01000031">
    <property type="protein sequence ID" value="EFH13655.1"/>
    <property type="molecule type" value="Genomic_DNA"/>
</dbReference>
<dbReference type="HOGENOM" id="CLU_2737499_0_0_5"/>
<dbReference type="Proteomes" id="UP000005324">
    <property type="component" value="Unassembled WGS sequence"/>
</dbReference>
<name>D5RGB4_9PROT</name>
<accession>D5RGB4</accession>
<protein>
    <submittedName>
        <fullName evidence="2">Uncharacterized protein</fullName>
    </submittedName>
</protein>
<reference evidence="2 3" key="1">
    <citation type="submission" date="2010-04" db="EMBL/GenBank/DDBJ databases">
        <authorList>
            <person name="Qin X."/>
            <person name="Bachman B."/>
            <person name="Battles P."/>
            <person name="Bell A."/>
            <person name="Bess C."/>
            <person name="Bickham C."/>
            <person name="Chaboub L."/>
            <person name="Chen D."/>
            <person name="Coyle M."/>
            <person name="Deiros D.R."/>
            <person name="Dinh H."/>
            <person name="Forbes L."/>
            <person name="Fowler G."/>
            <person name="Francisco L."/>
            <person name="Fu Q."/>
            <person name="Gubbala S."/>
            <person name="Hale W."/>
            <person name="Han Y."/>
            <person name="Hemphill L."/>
            <person name="Highlander S.K."/>
            <person name="Hirani K."/>
            <person name="Hogues M."/>
            <person name="Jackson L."/>
            <person name="Jakkamsetti A."/>
            <person name="Javaid M."/>
            <person name="Jiang H."/>
            <person name="Korchina V."/>
            <person name="Kovar C."/>
            <person name="Lara F."/>
            <person name="Lee S."/>
            <person name="Mata R."/>
            <person name="Mathew T."/>
            <person name="Moen C."/>
            <person name="Morales K."/>
            <person name="Munidasa M."/>
            <person name="Nazareth L."/>
            <person name="Ngo R."/>
            <person name="Nguyen L."/>
            <person name="Okwuonu G."/>
            <person name="Ongeri F."/>
            <person name="Patil S."/>
            <person name="Petrosino J."/>
            <person name="Pham C."/>
            <person name="Pham P."/>
            <person name="Pu L.-L."/>
            <person name="Puazo M."/>
            <person name="Raj R."/>
            <person name="Reid J."/>
            <person name="Rouhana J."/>
            <person name="Saada N."/>
            <person name="Shang Y."/>
            <person name="Simmons D."/>
            <person name="Thornton R."/>
            <person name="Warren J."/>
            <person name="Weissenberger G."/>
            <person name="Zhang J."/>
            <person name="Zhang L."/>
            <person name="Zhou C."/>
            <person name="Zhu D."/>
            <person name="Muzny D."/>
            <person name="Worley K."/>
            <person name="Gibbs R."/>
        </authorList>
    </citation>
    <scope>NUCLEOTIDE SEQUENCE [LARGE SCALE GENOMIC DNA]</scope>
    <source>
        <strain evidence="2 3">ATCC 49957</strain>
    </source>
</reference>
<evidence type="ECO:0000313" key="3">
    <source>
        <dbReference type="Proteomes" id="UP000005324"/>
    </source>
</evidence>
<keyword evidence="3" id="KW-1185">Reference proteome</keyword>
<feature type="region of interest" description="Disordered" evidence="1">
    <location>
        <begin position="1"/>
        <end position="71"/>
    </location>
</feature>
<organism evidence="2 3">
    <name type="scientific">Pseudoroseomonas cervicalis ATCC 49957</name>
    <dbReference type="NCBI Taxonomy" id="525371"/>
    <lineage>
        <taxon>Bacteria</taxon>
        <taxon>Pseudomonadati</taxon>
        <taxon>Pseudomonadota</taxon>
        <taxon>Alphaproteobacteria</taxon>
        <taxon>Acetobacterales</taxon>
        <taxon>Roseomonadaceae</taxon>
        <taxon>Roseomonas</taxon>
    </lineage>
</organism>
<comment type="caution">
    <text evidence="2">The sequence shown here is derived from an EMBL/GenBank/DDBJ whole genome shotgun (WGS) entry which is preliminary data.</text>
</comment>
<evidence type="ECO:0000256" key="1">
    <source>
        <dbReference type="SAM" id="MobiDB-lite"/>
    </source>
</evidence>
<dbReference type="AlphaFoldDB" id="D5RGB4"/>
<gene>
    <name evidence="2" type="ORF">HMPREF0731_0123</name>
</gene>
<sequence>MLWRPVAPDRQTALARSAPPDRPRSISPQRPASPGDGGSPKKKSRIASLQRPASPGNGGSPEKINGGGRPR</sequence>